<evidence type="ECO:0000313" key="3">
    <source>
        <dbReference type="Proteomes" id="UP000007879"/>
    </source>
</evidence>
<dbReference type="InterPro" id="IPR052055">
    <property type="entry name" value="Hepadnavirus_pol/RT"/>
</dbReference>
<dbReference type="AlphaFoldDB" id="A0AAN0J3H0"/>
<dbReference type="RefSeq" id="XP_019851560.1">
    <property type="nucleotide sequence ID" value="XM_019996001.1"/>
</dbReference>
<reference evidence="2" key="2">
    <citation type="submission" date="2024-06" db="UniProtKB">
        <authorList>
            <consortium name="EnsemblMetazoa"/>
        </authorList>
    </citation>
    <scope>IDENTIFICATION</scope>
</reference>
<evidence type="ECO:0008006" key="4">
    <source>
        <dbReference type="Google" id="ProtNLM"/>
    </source>
</evidence>
<proteinExistence type="predicted"/>
<dbReference type="Proteomes" id="UP000007879">
    <property type="component" value="Unassembled WGS sequence"/>
</dbReference>
<name>A0AAN0J3H0_AMPQE</name>
<keyword evidence="3" id="KW-1185">Reference proteome</keyword>
<dbReference type="CDD" id="cd09275">
    <property type="entry name" value="RNase_HI_RT_DIRS1"/>
    <property type="match status" value="1"/>
</dbReference>
<accession>A0AAN0J3H0</accession>
<feature type="compositionally biased region" description="Basic and acidic residues" evidence="1">
    <location>
        <begin position="20"/>
        <end position="31"/>
    </location>
</feature>
<dbReference type="GeneID" id="109581685"/>
<evidence type="ECO:0000256" key="1">
    <source>
        <dbReference type="SAM" id="MobiDB-lite"/>
    </source>
</evidence>
<reference evidence="3" key="1">
    <citation type="journal article" date="2010" name="Nature">
        <title>The Amphimedon queenslandica genome and the evolution of animal complexity.</title>
        <authorList>
            <person name="Srivastava M."/>
            <person name="Simakov O."/>
            <person name="Chapman J."/>
            <person name="Fahey B."/>
            <person name="Gauthier M.E."/>
            <person name="Mitros T."/>
            <person name="Richards G.S."/>
            <person name="Conaco C."/>
            <person name="Dacre M."/>
            <person name="Hellsten U."/>
            <person name="Larroux C."/>
            <person name="Putnam N.H."/>
            <person name="Stanke M."/>
            <person name="Adamska M."/>
            <person name="Darling A."/>
            <person name="Degnan S.M."/>
            <person name="Oakley T.H."/>
            <person name="Plachetzki D.C."/>
            <person name="Zhai Y."/>
            <person name="Adamski M."/>
            <person name="Calcino A."/>
            <person name="Cummins S.F."/>
            <person name="Goodstein D.M."/>
            <person name="Harris C."/>
            <person name="Jackson D.J."/>
            <person name="Leys S.P."/>
            <person name="Shu S."/>
            <person name="Woodcroft B.J."/>
            <person name="Vervoort M."/>
            <person name="Kosik K.S."/>
            <person name="Manning G."/>
            <person name="Degnan B.M."/>
            <person name="Rokhsar D.S."/>
        </authorList>
    </citation>
    <scope>NUCLEOTIDE SEQUENCE [LARGE SCALE GENOMIC DNA]</scope>
</reference>
<organism evidence="2 3">
    <name type="scientific">Amphimedon queenslandica</name>
    <name type="common">Sponge</name>
    <dbReference type="NCBI Taxonomy" id="400682"/>
    <lineage>
        <taxon>Eukaryota</taxon>
        <taxon>Metazoa</taxon>
        <taxon>Porifera</taxon>
        <taxon>Demospongiae</taxon>
        <taxon>Heteroscleromorpha</taxon>
        <taxon>Haplosclerida</taxon>
        <taxon>Niphatidae</taxon>
        <taxon>Amphimedon</taxon>
    </lineage>
</organism>
<protein>
    <recommendedName>
        <fullName evidence="4">RNase H type-1 domain-containing protein</fullName>
    </recommendedName>
</protein>
<dbReference type="EnsemblMetazoa" id="XM_019996001.1">
    <property type="protein sequence ID" value="XP_019851560.1"/>
    <property type="gene ID" value="LOC109581685"/>
</dbReference>
<dbReference type="PANTHER" id="PTHR33050:SF7">
    <property type="entry name" value="RIBONUCLEASE H"/>
    <property type="match status" value="1"/>
</dbReference>
<evidence type="ECO:0000313" key="2">
    <source>
        <dbReference type="EnsemblMetazoa" id="XP_019851560.1"/>
    </source>
</evidence>
<dbReference type="KEGG" id="aqu:109581685"/>
<sequence length="349" mass="39886">MGAGDTVGGIPRQHSPNGRDQGKDQRPRVRPDTPFPMPRVHNKLGEDNTTTIRVPRIARSLQIDLASALEEWNQDYETTLALSPDSKEELIWWNTQMINWNGKTLLTMGPDLIIESDASTHGWGASHHASSTGGPWSPQEKECHIKCLELLAATLALTTFAKNKTAVSVLMKIDNTIAVAYVNNQEGTVSKELISLTRNLWMWCLKRNIHIQAQHLPGVLNQAADREFRSMRDRSDWSLDHSTFQKINRVYRPLEVDLFASRLTNQCQCYFSWRPYPFAEASNEFLQDWTIMKGFCQTPWNLISRVLTKTEAQEADAILVAPVWKTQPWYPLLLSLIVDWLPPQRRNIE</sequence>
<dbReference type="PANTHER" id="PTHR33050">
    <property type="entry name" value="REVERSE TRANSCRIPTASE DOMAIN-CONTAINING PROTEIN"/>
    <property type="match status" value="1"/>
</dbReference>
<feature type="region of interest" description="Disordered" evidence="1">
    <location>
        <begin position="1"/>
        <end position="44"/>
    </location>
</feature>